<organism evidence="2 3">
    <name type="scientific">Armatimonas rosea</name>
    <dbReference type="NCBI Taxonomy" id="685828"/>
    <lineage>
        <taxon>Bacteria</taxon>
        <taxon>Bacillati</taxon>
        <taxon>Armatimonadota</taxon>
        <taxon>Armatimonadia</taxon>
        <taxon>Armatimonadales</taxon>
        <taxon>Armatimonadaceae</taxon>
        <taxon>Armatimonas</taxon>
    </lineage>
</organism>
<comment type="caution">
    <text evidence="2">The sequence shown here is derived from an EMBL/GenBank/DDBJ whole genome shotgun (WGS) entry which is preliminary data.</text>
</comment>
<dbReference type="PANTHER" id="PTHR43737">
    <property type="entry name" value="BLL7424 PROTEIN"/>
    <property type="match status" value="1"/>
</dbReference>
<accession>A0A7W9SM76</accession>
<protein>
    <recommendedName>
        <fullName evidence="4">DUF1501 domain-containing protein</fullName>
    </recommendedName>
</protein>
<dbReference type="PANTHER" id="PTHR43737:SF1">
    <property type="entry name" value="DUF1501 DOMAIN-CONTAINING PROTEIN"/>
    <property type="match status" value="1"/>
</dbReference>
<evidence type="ECO:0000313" key="3">
    <source>
        <dbReference type="Proteomes" id="UP000520814"/>
    </source>
</evidence>
<dbReference type="PROSITE" id="PS51318">
    <property type="entry name" value="TAT"/>
    <property type="match status" value="1"/>
</dbReference>
<keyword evidence="3" id="KW-1185">Reference proteome</keyword>
<sequence>MTELELLQARAMSRRTFFGKTGLGLGALALAGIEAQATPSRPCEAGTPRGYPARGGREERAGGVPGARAKAVIYLHMSGAPPSLDLFDYKPKLTELHMQDCPDSYLKGERLAFIKGKPKLLGSPHKFKQYGQTGAWVSDVLPHTASIADELAVIHSMCTEQFNHAPAELFLYTGNAFPGGAAMGSWMTYGIGSANKDLPGFVVLLSGGTDPTGGKSLWSSGFLPSIHQGVQCRSAGDPILYLSDPPGMDRQTRRRSLDALEKLNRQEAAALGDPETVTRISQYELAYRMQLSVPELMDIKKESQATLEMYGAKPGESSFANNCLLARRLVEKGVRYVQLYDWGWDIHGTGPGDDLMTALPGKCRDTDKACAALIKDLKQRGMLDDVLVVWGGEFGRTPMNEARGGSKFLGRDHNPNSFTIWMAGGGTKPGIYGQTDELGYKVVENKMTIRDLQATILDRVGLDPYKLHYDYQGLGNRLIGPTDEGRVIAALKK</sequence>
<dbReference type="InterPro" id="IPR006311">
    <property type="entry name" value="TAT_signal"/>
</dbReference>
<evidence type="ECO:0000256" key="1">
    <source>
        <dbReference type="SAM" id="MobiDB-lite"/>
    </source>
</evidence>
<dbReference type="AlphaFoldDB" id="A0A7W9SM76"/>
<evidence type="ECO:0008006" key="4">
    <source>
        <dbReference type="Google" id="ProtNLM"/>
    </source>
</evidence>
<dbReference type="InterPro" id="IPR017850">
    <property type="entry name" value="Alkaline_phosphatase_core_sf"/>
</dbReference>
<dbReference type="Pfam" id="PF07394">
    <property type="entry name" value="DUF1501"/>
    <property type="match status" value="1"/>
</dbReference>
<name>A0A7W9SM76_ARMRO</name>
<gene>
    <name evidence="2" type="ORF">HNQ39_000250</name>
</gene>
<dbReference type="RefSeq" id="WP_184192113.1">
    <property type="nucleotide sequence ID" value="NZ_JACHGW010000001.1"/>
</dbReference>
<dbReference type="Proteomes" id="UP000520814">
    <property type="component" value="Unassembled WGS sequence"/>
</dbReference>
<dbReference type="InterPro" id="IPR010869">
    <property type="entry name" value="DUF1501"/>
</dbReference>
<feature type="region of interest" description="Disordered" evidence="1">
    <location>
        <begin position="38"/>
        <end position="62"/>
    </location>
</feature>
<dbReference type="EMBL" id="JACHGW010000001">
    <property type="protein sequence ID" value="MBB6048488.1"/>
    <property type="molecule type" value="Genomic_DNA"/>
</dbReference>
<evidence type="ECO:0000313" key="2">
    <source>
        <dbReference type="EMBL" id="MBB6048488.1"/>
    </source>
</evidence>
<dbReference type="SUPFAM" id="SSF53649">
    <property type="entry name" value="Alkaline phosphatase-like"/>
    <property type="match status" value="1"/>
</dbReference>
<proteinExistence type="predicted"/>
<reference evidence="2 3" key="1">
    <citation type="submission" date="2020-08" db="EMBL/GenBank/DDBJ databases">
        <title>Genomic Encyclopedia of Type Strains, Phase IV (KMG-IV): sequencing the most valuable type-strain genomes for metagenomic binning, comparative biology and taxonomic classification.</title>
        <authorList>
            <person name="Goeker M."/>
        </authorList>
    </citation>
    <scope>NUCLEOTIDE SEQUENCE [LARGE SCALE GENOMIC DNA]</scope>
    <source>
        <strain evidence="2 3">DSM 23562</strain>
    </source>
</reference>